<evidence type="ECO:0000313" key="8">
    <source>
        <dbReference type="EMBL" id="KAH6819857.1"/>
    </source>
</evidence>
<dbReference type="PANTHER" id="PTHR48060">
    <property type="entry name" value="DNA DAMAGE-REPAIR/TOLERATION PROTEIN DRT100"/>
    <property type="match status" value="1"/>
</dbReference>
<dbReference type="EMBL" id="SDAM02006281">
    <property type="protein sequence ID" value="KAH6819857.1"/>
    <property type="molecule type" value="Genomic_DNA"/>
</dbReference>
<keyword evidence="4" id="KW-0677">Repeat</keyword>
<proteinExistence type="predicted"/>
<dbReference type="Pfam" id="PF13855">
    <property type="entry name" value="LRR_8"/>
    <property type="match status" value="1"/>
</dbReference>
<keyword evidence="3 6" id="KW-0732">Signal</keyword>
<dbReference type="Gene3D" id="3.80.10.10">
    <property type="entry name" value="Ribonuclease Inhibitor"/>
    <property type="match status" value="1"/>
</dbReference>
<evidence type="ECO:0000256" key="4">
    <source>
        <dbReference type="ARBA" id="ARBA00022737"/>
    </source>
</evidence>
<dbReference type="InterPro" id="IPR001611">
    <property type="entry name" value="Leu-rich_rpt"/>
</dbReference>
<organism evidence="8 9">
    <name type="scientific">Perilla frutescens var. hirtella</name>
    <name type="common">Perilla citriodora</name>
    <name type="synonym">Perilla setoyensis</name>
    <dbReference type="NCBI Taxonomy" id="608512"/>
    <lineage>
        <taxon>Eukaryota</taxon>
        <taxon>Viridiplantae</taxon>
        <taxon>Streptophyta</taxon>
        <taxon>Embryophyta</taxon>
        <taxon>Tracheophyta</taxon>
        <taxon>Spermatophyta</taxon>
        <taxon>Magnoliopsida</taxon>
        <taxon>eudicotyledons</taxon>
        <taxon>Gunneridae</taxon>
        <taxon>Pentapetalae</taxon>
        <taxon>asterids</taxon>
        <taxon>lamiids</taxon>
        <taxon>Lamiales</taxon>
        <taxon>Lamiaceae</taxon>
        <taxon>Nepetoideae</taxon>
        <taxon>Elsholtzieae</taxon>
        <taxon>Perilla</taxon>
    </lineage>
</organism>
<evidence type="ECO:0000256" key="2">
    <source>
        <dbReference type="ARBA" id="ARBA00022614"/>
    </source>
</evidence>
<dbReference type="Pfam" id="PF08263">
    <property type="entry name" value="LRRNT_2"/>
    <property type="match status" value="1"/>
</dbReference>
<dbReference type="AlphaFoldDB" id="A0AAD4IR12"/>
<dbReference type="FunFam" id="3.80.10.10:FF:000400">
    <property type="entry name" value="Nuclear pore complex protein NUP107"/>
    <property type="match status" value="1"/>
</dbReference>
<evidence type="ECO:0000256" key="3">
    <source>
        <dbReference type="ARBA" id="ARBA00022729"/>
    </source>
</evidence>
<evidence type="ECO:0000256" key="5">
    <source>
        <dbReference type="ARBA" id="ARBA00023136"/>
    </source>
</evidence>
<evidence type="ECO:0000259" key="7">
    <source>
        <dbReference type="Pfam" id="PF08263"/>
    </source>
</evidence>
<dbReference type="PANTHER" id="PTHR48060:SF21">
    <property type="entry name" value="L DOMAIN-LIKE PROTEIN"/>
    <property type="match status" value="1"/>
</dbReference>
<reference evidence="8 9" key="1">
    <citation type="journal article" date="2021" name="Nat. Commun.">
        <title>Incipient diploidization of the medicinal plant Perilla within 10,000 years.</title>
        <authorList>
            <person name="Zhang Y."/>
            <person name="Shen Q."/>
            <person name="Leng L."/>
            <person name="Zhang D."/>
            <person name="Chen S."/>
            <person name="Shi Y."/>
            <person name="Ning Z."/>
            <person name="Chen S."/>
        </authorList>
    </citation>
    <scope>NUCLEOTIDE SEQUENCE [LARGE SCALE GENOMIC DNA]</scope>
    <source>
        <strain evidence="9">cv. PC099</strain>
    </source>
</reference>
<name>A0AAD4IR12_PERFH</name>
<keyword evidence="2" id="KW-0433">Leucine-rich repeat</keyword>
<keyword evidence="5" id="KW-0472">Membrane</keyword>
<dbReference type="GO" id="GO:0016020">
    <property type="term" value="C:membrane"/>
    <property type="evidence" value="ECO:0007669"/>
    <property type="project" value="UniProtKB-SubCell"/>
</dbReference>
<dbReference type="SUPFAM" id="SSF52058">
    <property type="entry name" value="L domain-like"/>
    <property type="match status" value="1"/>
</dbReference>
<dbReference type="Proteomes" id="UP001190926">
    <property type="component" value="Unassembled WGS sequence"/>
</dbReference>
<sequence>MEAFSQKSLLPVLLLFHCLMSYGLANKDTTTSHLQSDQSSLLVFKSKIIDPHNMLKNNWTTATSVCSWVGVTCDKNSSVIELDISDMELAGSIPPEIDNLPLLVSLNMANNNFTGSIPPTIFNNMSRLEFIHLDGNNLSGEIPKEIGHLTILRILSMESQNLTGPIPREIGNMTSLEQLQLTNNSLTSKFRPFQLFTNWFNLFFDVIIALEQV</sequence>
<dbReference type="InterPro" id="IPR032675">
    <property type="entry name" value="LRR_dom_sf"/>
</dbReference>
<feature type="signal peptide" evidence="6">
    <location>
        <begin position="1"/>
        <end position="25"/>
    </location>
</feature>
<keyword evidence="9" id="KW-1185">Reference proteome</keyword>
<comment type="caution">
    <text evidence="8">The sequence shown here is derived from an EMBL/GenBank/DDBJ whole genome shotgun (WGS) entry which is preliminary data.</text>
</comment>
<feature type="chain" id="PRO_5042253003" description="Leucine-rich repeat-containing N-terminal plant-type domain-containing protein" evidence="6">
    <location>
        <begin position="26"/>
        <end position="213"/>
    </location>
</feature>
<evidence type="ECO:0000256" key="1">
    <source>
        <dbReference type="ARBA" id="ARBA00004370"/>
    </source>
</evidence>
<feature type="domain" description="Leucine-rich repeat-containing N-terminal plant-type" evidence="7">
    <location>
        <begin position="35"/>
        <end position="74"/>
    </location>
</feature>
<gene>
    <name evidence="8" type="ORF">C2S53_020741</name>
</gene>
<comment type="subcellular location">
    <subcellularLocation>
        <location evidence="1">Membrane</location>
    </subcellularLocation>
</comment>
<evidence type="ECO:0000313" key="9">
    <source>
        <dbReference type="Proteomes" id="UP001190926"/>
    </source>
</evidence>
<protein>
    <recommendedName>
        <fullName evidence="7">Leucine-rich repeat-containing N-terminal plant-type domain-containing protein</fullName>
    </recommendedName>
</protein>
<dbReference type="InterPro" id="IPR013210">
    <property type="entry name" value="LRR_N_plant-typ"/>
</dbReference>
<accession>A0AAD4IR12</accession>
<evidence type="ECO:0000256" key="6">
    <source>
        <dbReference type="SAM" id="SignalP"/>
    </source>
</evidence>
<dbReference type="InterPro" id="IPR053211">
    <property type="entry name" value="DNA_repair-toleration"/>
</dbReference>